<dbReference type="OrthoDB" id="10029564at2759"/>
<feature type="domain" description="PDZ" evidence="5">
    <location>
        <begin position="153"/>
        <end position="223"/>
    </location>
</feature>
<feature type="region of interest" description="Disordered" evidence="4">
    <location>
        <begin position="659"/>
        <end position="742"/>
    </location>
</feature>
<feature type="region of interest" description="Disordered" evidence="4">
    <location>
        <begin position="91"/>
        <end position="149"/>
    </location>
</feature>
<dbReference type="CDD" id="cd07357">
    <property type="entry name" value="HN_L-whirlin_R2_like"/>
    <property type="match status" value="1"/>
</dbReference>
<dbReference type="Pfam" id="PF00595">
    <property type="entry name" value="PDZ"/>
    <property type="match status" value="3"/>
</dbReference>
<feature type="domain" description="PDZ" evidence="5">
    <location>
        <begin position="1006"/>
        <end position="1076"/>
    </location>
</feature>
<dbReference type="PROSITE" id="PS50106">
    <property type="entry name" value="PDZ"/>
    <property type="match status" value="3"/>
</dbReference>
<dbReference type="EMBL" id="LSMT01000061">
    <property type="protein sequence ID" value="PFX29708.1"/>
    <property type="molecule type" value="Genomic_DNA"/>
</dbReference>
<dbReference type="Gene3D" id="1.20.1160.20">
    <property type="match status" value="2"/>
</dbReference>
<feature type="compositionally biased region" description="Basic and acidic residues" evidence="4">
    <location>
        <begin position="806"/>
        <end position="817"/>
    </location>
</feature>
<feature type="compositionally biased region" description="Polar residues" evidence="4">
    <location>
        <begin position="787"/>
        <end position="805"/>
    </location>
</feature>
<feature type="compositionally biased region" description="Polar residues" evidence="4">
    <location>
        <begin position="689"/>
        <end position="700"/>
    </location>
</feature>
<dbReference type="AlphaFoldDB" id="A0A2B4SM99"/>
<proteinExistence type="predicted"/>
<feature type="compositionally biased region" description="Polar residues" evidence="4">
    <location>
        <begin position="878"/>
        <end position="907"/>
    </location>
</feature>
<sequence>MGDVSTQRSPQRRPGKIPEYVLELHAALTNVLDDKDRILLIQSLNQYQRDRNVNNLVLILKSILDTSRRREVYPLLRQVVPHNDQEKFIKLWHRNEPRQRSKSPARSPANLHRIPSSSSLPDNLHRHASDSGIDLPNMTQFGSSRDAKHPIKRLSVKRPSNSGFGFYIRGGSEHGVGLYVSSVDINSVAEAAGMLPGDHIIQVNSTKFDGLTHAQAVKIIQHSKKLNLTVRSVGRIPDSFVAESTCKWVDMRGRRTSPPPGVDSNGRILTADGIHKSDLRLLGDDDERKVNIFVEDGAKLGLMIRGGAEYGLGIFIAGVDPNCIAEQVGLKAGDQILDVNGQSFLNISHKKAVKLLKSTRNMILTLKDIGRLPFTRVTHDKTRWITQPAKNGEIQRVPAVTHITEVEVHAPSDSVLEGQPPLSSSRRTTHGRITHGGDTEPSMFHHGIAGSQVLYSGGLPSQKNLITEQARLILDDNELETLTYYLDEYCKGFISIDAFVLAMFDLLDTPAKMSLMGEIRGSVAPRDIDRFDDLVLKKEIEMMKSRQFFGSHMSDDRHSIHSYASSVSSFSGKGSSSSHSSVKGSLNGADSRPITPPQVPEVLPSNVKIAYDETSRTYDVYEATLTFDEDQEETFDDGEMEGLPSLLNINPMSLDLPLSEDTSFPCPGNNVSSPVLTSSPARDRELVTPTRTRGVATSSEKVGDNTRKEKEAKDSLPAENVNLHPDDFPGKRTSKPQVSHNSHDYVNADLQSTGKPQTPPNPFIFPSTFQGNVTDTGFKAIDCSPSFTSSTTGATISESTLQNRTGDAKTQGREKAGKTQRVVAEVPDDDLRPEVAKLPGRKRLASWGTPPDEEGATNDEPNRDPLTNGYHTDRVTRPGQTTSEHNQLSDVCSETSSPSESRQGSVSRNRKSWDGVRHPGDPGDNQKVSRLEKQRDNKERSCSDSNLLNLPKEQQKVIQAKHRASQELYELHQQTKTKGSTSQNETISSEASVSSKLNGVREPEFVVEIDKSAGSLGLSLEGGCDAGGDVKIKSVKGNFAAGRSGRLKPGQVLLQVDDTPIRGMTSGVAVLTLRNAYSNPDSAVLKLLVRDI</sequence>
<feature type="region of interest" description="Disordered" evidence="4">
    <location>
        <begin position="974"/>
        <end position="995"/>
    </location>
</feature>
<evidence type="ECO:0000256" key="4">
    <source>
        <dbReference type="SAM" id="MobiDB-lite"/>
    </source>
</evidence>
<dbReference type="InterPro" id="IPR033028">
    <property type="entry name" value="Whirlin_HN-like_dom2"/>
</dbReference>
<organism evidence="6 7">
    <name type="scientific">Stylophora pistillata</name>
    <name type="common">Smooth cauliflower coral</name>
    <dbReference type="NCBI Taxonomy" id="50429"/>
    <lineage>
        <taxon>Eukaryota</taxon>
        <taxon>Metazoa</taxon>
        <taxon>Cnidaria</taxon>
        <taxon>Anthozoa</taxon>
        <taxon>Hexacorallia</taxon>
        <taxon>Scleractinia</taxon>
        <taxon>Astrocoeniina</taxon>
        <taxon>Pocilloporidae</taxon>
        <taxon>Stylophora</taxon>
    </lineage>
</organism>
<accession>A0A2B4SM99</accession>
<dbReference type="Gene3D" id="2.30.42.10">
    <property type="match status" value="3"/>
</dbReference>
<evidence type="ECO:0000313" key="6">
    <source>
        <dbReference type="EMBL" id="PFX29708.1"/>
    </source>
</evidence>
<keyword evidence="7" id="KW-1185">Reference proteome</keyword>
<dbReference type="InterPro" id="IPR001478">
    <property type="entry name" value="PDZ"/>
</dbReference>
<dbReference type="CDD" id="cd00136">
    <property type="entry name" value="PDZ_canonical"/>
    <property type="match status" value="1"/>
</dbReference>
<feature type="region of interest" description="Disordered" evidence="4">
    <location>
        <begin position="787"/>
        <end position="950"/>
    </location>
</feature>
<dbReference type="STRING" id="50429.A0A2B4SM99"/>
<feature type="region of interest" description="Disordered" evidence="4">
    <location>
        <begin position="570"/>
        <end position="601"/>
    </location>
</feature>
<dbReference type="PANTHER" id="PTHR23116:SF29">
    <property type="entry name" value="PDZ DOMAIN-CONTAINING PROTEIN 7"/>
    <property type="match status" value="1"/>
</dbReference>
<feature type="compositionally biased region" description="Basic and acidic residues" evidence="4">
    <location>
        <begin position="911"/>
        <end position="921"/>
    </location>
</feature>
<evidence type="ECO:0000256" key="1">
    <source>
        <dbReference type="ARBA" id="ARBA00004316"/>
    </source>
</evidence>
<dbReference type="CDD" id="cd06741">
    <property type="entry name" value="PDZ2_FL-whirlin"/>
    <property type="match status" value="1"/>
</dbReference>
<dbReference type="SMART" id="SM00228">
    <property type="entry name" value="PDZ"/>
    <property type="match status" value="3"/>
</dbReference>
<feature type="domain" description="PDZ" evidence="5">
    <location>
        <begin position="289"/>
        <end position="363"/>
    </location>
</feature>
<comment type="caution">
    <text evidence="6">The sequence shown here is derived from an EMBL/GenBank/DDBJ whole genome shotgun (WGS) entry which is preliminary data.</text>
</comment>
<keyword evidence="2" id="KW-0677">Repeat</keyword>
<reference evidence="7" key="1">
    <citation type="journal article" date="2017" name="bioRxiv">
        <title>Comparative analysis of the genomes of Stylophora pistillata and Acropora digitifera provides evidence for extensive differences between species of corals.</title>
        <authorList>
            <person name="Voolstra C.R."/>
            <person name="Li Y."/>
            <person name="Liew Y.J."/>
            <person name="Baumgarten S."/>
            <person name="Zoccola D."/>
            <person name="Flot J.-F."/>
            <person name="Tambutte S."/>
            <person name="Allemand D."/>
            <person name="Aranda M."/>
        </authorList>
    </citation>
    <scope>NUCLEOTIDE SEQUENCE [LARGE SCALE GENOMIC DNA]</scope>
</reference>
<evidence type="ECO:0000259" key="5">
    <source>
        <dbReference type="PROSITE" id="PS50106"/>
    </source>
</evidence>
<evidence type="ECO:0000256" key="2">
    <source>
        <dbReference type="ARBA" id="ARBA00022737"/>
    </source>
</evidence>
<evidence type="ECO:0000313" key="7">
    <source>
        <dbReference type="Proteomes" id="UP000225706"/>
    </source>
</evidence>
<name>A0A2B4SM99_STYPI</name>
<dbReference type="PANTHER" id="PTHR23116">
    <property type="entry name" value="PDZ DOMAIN CONTAINING WHIRLIN AND HARMONIN-RELATED"/>
    <property type="match status" value="1"/>
</dbReference>
<dbReference type="FunFam" id="2.30.42.10:FF:000087">
    <property type="entry name" value="Whirlin a"/>
    <property type="match status" value="1"/>
</dbReference>
<evidence type="ECO:0000256" key="3">
    <source>
        <dbReference type="ARBA" id="ARBA00023273"/>
    </source>
</evidence>
<dbReference type="GO" id="GO:0042995">
    <property type="term" value="C:cell projection"/>
    <property type="evidence" value="ECO:0007669"/>
    <property type="project" value="UniProtKB-SubCell"/>
</dbReference>
<protein>
    <submittedName>
        <fullName evidence="6">Whirlin</fullName>
    </submittedName>
</protein>
<keyword evidence="3" id="KW-0966">Cell projection</keyword>
<dbReference type="InterPro" id="IPR036034">
    <property type="entry name" value="PDZ_sf"/>
</dbReference>
<dbReference type="Proteomes" id="UP000225706">
    <property type="component" value="Unassembled WGS sequence"/>
</dbReference>
<dbReference type="InterPro" id="IPR051844">
    <property type="entry name" value="USH2_Complex_Protein"/>
</dbReference>
<dbReference type="SUPFAM" id="SSF50156">
    <property type="entry name" value="PDZ domain-like"/>
    <property type="match status" value="3"/>
</dbReference>
<feature type="compositionally biased region" description="Polar residues" evidence="4">
    <location>
        <begin position="669"/>
        <end position="680"/>
    </location>
</feature>
<feature type="compositionally biased region" description="Basic and acidic residues" evidence="4">
    <location>
        <begin position="701"/>
        <end position="716"/>
    </location>
</feature>
<dbReference type="GO" id="GO:0005886">
    <property type="term" value="C:plasma membrane"/>
    <property type="evidence" value="ECO:0007669"/>
    <property type="project" value="TreeGrafter"/>
</dbReference>
<feature type="compositionally biased region" description="Basic and acidic residues" evidence="4">
    <location>
        <begin position="927"/>
        <end position="942"/>
    </location>
</feature>
<feature type="compositionally biased region" description="Low complexity" evidence="4">
    <location>
        <begin position="570"/>
        <end position="585"/>
    </location>
</feature>
<gene>
    <name evidence="6" type="primary">DFNB31</name>
    <name evidence="6" type="ORF">AWC38_SpisGene5514</name>
</gene>
<comment type="subcellular location">
    <subcellularLocation>
        <location evidence="1">Cell projection</location>
    </subcellularLocation>
</comment>